<organism evidence="4 5">
    <name type="scientific">Culex pipiens pipiens</name>
    <name type="common">Northern house mosquito</name>
    <dbReference type="NCBI Taxonomy" id="38569"/>
    <lineage>
        <taxon>Eukaryota</taxon>
        <taxon>Metazoa</taxon>
        <taxon>Ecdysozoa</taxon>
        <taxon>Arthropoda</taxon>
        <taxon>Hexapoda</taxon>
        <taxon>Insecta</taxon>
        <taxon>Pterygota</taxon>
        <taxon>Neoptera</taxon>
        <taxon>Endopterygota</taxon>
        <taxon>Diptera</taxon>
        <taxon>Nematocera</taxon>
        <taxon>Culicoidea</taxon>
        <taxon>Culicidae</taxon>
        <taxon>Culicinae</taxon>
        <taxon>Culicini</taxon>
        <taxon>Culex</taxon>
        <taxon>Culex</taxon>
    </lineage>
</organism>
<keyword evidence="2 3" id="KW-0040">ANK repeat</keyword>
<sequence length="460" mass="52369">MEQFDFNIFRQVAPKDAPLRNAIRLESVILARNAIVQGANINCQYPDDWNTPLQMAIAGGCQPIVELLISHNPVFGLANGANLTAAEMAQEAGKVSWVRTMIEAEFKGCDPVDVLYELLKRRSLKVLELAIEMLNLSKNNLARSLAKAWNKVEVMNVKVESELELFVHLTLLRIDYEEFGGAKVSVKKMTDEEVEQRMQLVLREINQLETEQFYTMQLEMDTWKCPGFWLNSTISIRMFAILKETLSFMLRYRMIVLKLTMDMLLGEGVQLENVNQRGKSLLFVAIEYGNWKVAKYLLSKGASKQSLIEYRYPDTAGMNVLHHVAATGKLASLKILLDQEVFARTVPDEKGRTIGHYAAGNNRTNEAACRGHKSCVELLLTAGADVEYVDLQGTNTLTRAFCGSQEQMVKLLLERQVSLDNAREFRLESSELLLMYWTVKVVPRFTMLLRLVRLRQWSVF</sequence>
<dbReference type="InterPro" id="IPR002110">
    <property type="entry name" value="Ankyrin_rpt"/>
</dbReference>
<dbReference type="PROSITE" id="PS50297">
    <property type="entry name" value="ANK_REP_REGION"/>
    <property type="match status" value="1"/>
</dbReference>
<gene>
    <name evidence="4" type="ORF">pipiens_015096</name>
</gene>
<keyword evidence="1" id="KW-0677">Repeat</keyword>
<dbReference type="PANTHER" id="PTHR24198:SF165">
    <property type="entry name" value="ANKYRIN REPEAT-CONTAINING PROTEIN-RELATED"/>
    <property type="match status" value="1"/>
</dbReference>
<comment type="caution">
    <text evidence="4">The sequence shown here is derived from an EMBL/GenBank/DDBJ whole genome shotgun (WGS) entry which is preliminary data.</text>
</comment>
<dbReference type="PANTHER" id="PTHR24198">
    <property type="entry name" value="ANKYRIN REPEAT AND PROTEIN KINASE DOMAIN-CONTAINING PROTEIN"/>
    <property type="match status" value="1"/>
</dbReference>
<protein>
    <submittedName>
        <fullName evidence="4">Uncharacterized protein</fullName>
    </submittedName>
</protein>
<evidence type="ECO:0000313" key="5">
    <source>
        <dbReference type="Proteomes" id="UP001562425"/>
    </source>
</evidence>
<dbReference type="Pfam" id="PF00023">
    <property type="entry name" value="Ank"/>
    <property type="match status" value="1"/>
</dbReference>
<name>A0ABD1CRX0_CULPP</name>
<evidence type="ECO:0000256" key="1">
    <source>
        <dbReference type="ARBA" id="ARBA00022737"/>
    </source>
</evidence>
<evidence type="ECO:0000256" key="2">
    <source>
        <dbReference type="ARBA" id="ARBA00023043"/>
    </source>
</evidence>
<dbReference type="SMART" id="SM00248">
    <property type="entry name" value="ANK"/>
    <property type="match status" value="5"/>
</dbReference>
<dbReference type="PROSITE" id="PS50088">
    <property type="entry name" value="ANK_REPEAT"/>
    <property type="match status" value="2"/>
</dbReference>
<reference evidence="4 5" key="1">
    <citation type="submission" date="2024-05" db="EMBL/GenBank/DDBJ databases">
        <title>Culex pipiens pipiens assembly and annotation.</title>
        <authorList>
            <person name="Alout H."/>
            <person name="Durand T."/>
        </authorList>
    </citation>
    <scope>NUCLEOTIDE SEQUENCE [LARGE SCALE GENOMIC DNA]</scope>
    <source>
        <strain evidence="4">HA-2024</strain>
        <tissue evidence="4">Whole body</tissue>
    </source>
</reference>
<dbReference type="EMBL" id="JBEHCU010009839">
    <property type="protein sequence ID" value="KAL1379166.1"/>
    <property type="molecule type" value="Genomic_DNA"/>
</dbReference>
<proteinExistence type="predicted"/>
<feature type="repeat" description="ANK" evidence="3">
    <location>
        <begin position="277"/>
        <end position="303"/>
    </location>
</feature>
<evidence type="ECO:0000313" key="4">
    <source>
        <dbReference type="EMBL" id="KAL1379166.1"/>
    </source>
</evidence>
<accession>A0ABD1CRX0</accession>
<dbReference type="InterPro" id="IPR036770">
    <property type="entry name" value="Ankyrin_rpt-contain_sf"/>
</dbReference>
<evidence type="ECO:0000256" key="3">
    <source>
        <dbReference type="PROSITE-ProRule" id="PRU00023"/>
    </source>
</evidence>
<dbReference type="AlphaFoldDB" id="A0ABD1CRX0"/>
<dbReference type="Proteomes" id="UP001562425">
    <property type="component" value="Unassembled WGS sequence"/>
</dbReference>
<dbReference type="SUPFAM" id="SSF48403">
    <property type="entry name" value="Ankyrin repeat"/>
    <property type="match status" value="1"/>
</dbReference>
<dbReference type="Gene3D" id="1.25.40.20">
    <property type="entry name" value="Ankyrin repeat-containing domain"/>
    <property type="match status" value="2"/>
</dbReference>
<feature type="repeat" description="ANK" evidence="3">
    <location>
        <begin position="350"/>
        <end position="391"/>
    </location>
</feature>
<keyword evidence="5" id="KW-1185">Reference proteome</keyword>